<dbReference type="Gene3D" id="3.55.50.30">
    <property type="match status" value="1"/>
</dbReference>
<evidence type="ECO:0000313" key="4">
    <source>
        <dbReference type="EMBL" id="TWF45158.1"/>
    </source>
</evidence>
<evidence type="ECO:0000313" key="5">
    <source>
        <dbReference type="Proteomes" id="UP000320811"/>
    </source>
</evidence>
<keyword evidence="1" id="KW-1133">Transmembrane helix</keyword>
<dbReference type="FunFam" id="2.60.120.1440:FF:000001">
    <property type="entry name" value="Putative anti-sigma factor"/>
    <property type="match status" value="1"/>
</dbReference>
<dbReference type="PANTHER" id="PTHR30273:SF2">
    <property type="entry name" value="PROTEIN FECR"/>
    <property type="match status" value="1"/>
</dbReference>
<sequence>MDSQHLRELLQQHLNNALPVEDLQALINQLRENGHSEELLGVIEEALESGTFTGQTDKARKDQLFQDILRKTGKEDSVPMEEENQLSIKRRTGIWKAAVAAMIILLAGTATYLIRKSITHRGTTVNQVAKADILPGSNKAILTLTDGSHIELDSAARGTLTQQGAASVTKLNNGQLAYQISNLTGADAVYNTVTTPRGGQYQIVLPDGTKVWLNAASSLHFPTSFTGKERIVEVTGEAYFEVARKENQPFKVVAQGMEVKVLGTHFNVNAYADEAASSTVLLEGKVIVSHLGKKVLMSPGQQALVNEDIRIVPHADIETLMAWKAGKFSYNNMGLETIMRQIARWYDVDIIFEDKIADSYSMEISRNVPLSKLLQFMEISGGVHFVINGRKVIVRK</sequence>
<dbReference type="InterPro" id="IPR012373">
    <property type="entry name" value="Ferrdict_sens_TM"/>
</dbReference>
<evidence type="ECO:0000259" key="2">
    <source>
        <dbReference type="Pfam" id="PF04773"/>
    </source>
</evidence>
<keyword evidence="1" id="KW-0812">Transmembrane</keyword>
<accession>A0A561Q491</accession>
<protein>
    <submittedName>
        <fullName evidence="4">FecR family protein</fullName>
    </submittedName>
</protein>
<dbReference type="Proteomes" id="UP000320811">
    <property type="component" value="Unassembled WGS sequence"/>
</dbReference>
<feature type="domain" description="Protein FecR C-terminal" evidence="3">
    <location>
        <begin position="327"/>
        <end position="394"/>
    </location>
</feature>
<keyword evidence="1" id="KW-0472">Membrane</keyword>
<dbReference type="GO" id="GO:0016989">
    <property type="term" value="F:sigma factor antagonist activity"/>
    <property type="evidence" value="ECO:0007669"/>
    <property type="project" value="TreeGrafter"/>
</dbReference>
<dbReference type="PANTHER" id="PTHR30273">
    <property type="entry name" value="PERIPLASMIC SIGNAL SENSOR AND SIGMA FACTOR ACTIVATOR FECR-RELATED"/>
    <property type="match status" value="1"/>
</dbReference>
<evidence type="ECO:0000256" key="1">
    <source>
        <dbReference type="SAM" id="Phobius"/>
    </source>
</evidence>
<dbReference type="RefSeq" id="WP_145663374.1">
    <property type="nucleotide sequence ID" value="NZ_VIWO01000001.1"/>
</dbReference>
<dbReference type="Pfam" id="PF04773">
    <property type="entry name" value="FecR"/>
    <property type="match status" value="1"/>
</dbReference>
<gene>
    <name evidence="4" type="ORF">FHW36_1011085</name>
</gene>
<organism evidence="4 5">
    <name type="scientific">Chitinophaga polysaccharea</name>
    <dbReference type="NCBI Taxonomy" id="1293035"/>
    <lineage>
        <taxon>Bacteria</taxon>
        <taxon>Pseudomonadati</taxon>
        <taxon>Bacteroidota</taxon>
        <taxon>Chitinophagia</taxon>
        <taxon>Chitinophagales</taxon>
        <taxon>Chitinophagaceae</taxon>
        <taxon>Chitinophaga</taxon>
    </lineage>
</organism>
<dbReference type="Gene3D" id="2.60.120.1440">
    <property type="match status" value="1"/>
</dbReference>
<keyword evidence="5" id="KW-1185">Reference proteome</keyword>
<dbReference type="AlphaFoldDB" id="A0A561Q491"/>
<dbReference type="InterPro" id="IPR006860">
    <property type="entry name" value="FecR"/>
</dbReference>
<dbReference type="Pfam" id="PF16344">
    <property type="entry name" value="FecR_C"/>
    <property type="match status" value="1"/>
</dbReference>
<reference evidence="4 5" key="1">
    <citation type="submission" date="2019-06" db="EMBL/GenBank/DDBJ databases">
        <title>Sorghum-associated microbial communities from plants grown in Nebraska, USA.</title>
        <authorList>
            <person name="Schachtman D."/>
        </authorList>
    </citation>
    <scope>NUCLEOTIDE SEQUENCE [LARGE SCALE GENOMIC DNA]</scope>
    <source>
        <strain evidence="4 5">1209</strain>
    </source>
</reference>
<feature type="domain" description="FecR protein" evidence="2">
    <location>
        <begin position="192"/>
        <end position="286"/>
    </location>
</feature>
<feature type="transmembrane region" description="Helical" evidence="1">
    <location>
        <begin position="94"/>
        <end position="114"/>
    </location>
</feature>
<comment type="caution">
    <text evidence="4">The sequence shown here is derived from an EMBL/GenBank/DDBJ whole genome shotgun (WGS) entry which is preliminary data.</text>
</comment>
<proteinExistence type="predicted"/>
<evidence type="ECO:0000259" key="3">
    <source>
        <dbReference type="Pfam" id="PF16344"/>
    </source>
</evidence>
<name>A0A561Q491_9BACT</name>
<dbReference type="EMBL" id="VIWO01000001">
    <property type="protein sequence ID" value="TWF45158.1"/>
    <property type="molecule type" value="Genomic_DNA"/>
</dbReference>
<dbReference type="InterPro" id="IPR032508">
    <property type="entry name" value="FecR_C"/>
</dbReference>
<dbReference type="OrthoDB" id="649653at2"/>